<dbReference type="AlphaFoldDB" id="A0A0F3GSP4"/>
<name>A0A0F3GSP4_9BACT</name>
<evidence type="ECO:0000313" key="2">
    <source>
        <dbReference type="Proteomes" id="UP000033423"/>
    </source>
</evidence>
<organism evidence="1 2">
    <name type="scientific">Candidatus Magnetobacterium bavaricum</name>
    <dbReference type="NCBI Taxonomy" id="29290"/>
    <lineage>
        <taxon>Bacteria</taxon>
        <taxon>Pseudomonadati</taxon>
        <taxon>Nitrospirota</taxon>
        <taxon>Thermodesulfovibrionia</taxon>
        <taxon>Thermodesulfovibrionales</taxon>
        <taxon>Candidatus Magnetobacteriaceae</taxon>
        <taxon>Candidatus Magnetobacterium</taxon>
    </lineage>
</organism>
<sequence>MKTEGYDDDVNTSDCHHLAVLESLPEWMNKVDKNIRYLNTAIETLLQLKPVILGILDIMESLVQKEVEGKEDNNAR</sequence>
<reference evidence="1 2" key="1">
    <citation type="submission" date="2015-02" db="EMBL/GenBank/DDBJ databases">
        <title>Single-cell genomics of uncultivated deep-branching MTB reveals a conserved set of magnetosome genes.</title>
        <authorList>
            <person name="Kolinko S."/>
            <person name="Richter M."/>
            <person name="Glockner F.O."/>
            <person name="Brachmann A."/>
            <person name="Schuler D."/>
        </authorList>
    </citation>
    <scope>NUCLEOTIDE SEQUENCE [LARGE SCALE GENOMIC DNA]</scope>
    <source>
        <strain evidence="1">TM-1</strain>
    </source>
</reference>
<gene>
    <name evidence="1" type="ORF">MBAV_002864</name>
</gene>
<keyword evidence="2" id="KW-1185">Reference proteome</keyword>
<proteinExistence type="predicted"/>
<accession>A0A0F3GSP4</accession>
<comment type="caution">
    <text evidence="1">The sequence shown here is derived from an EMBL/GenBank/DDBJ whole genome shotgun (WGS) entry which is preliminary data.</text>
</comment>
<evidence type="ECO:0000313" key="1">
    <source>
        <dbReference type="EMBL" id="KJU84944.1"/>
    </source>
</evidence>
<dbReference type="Proteomes" id="UP000033423">
    <property type="component" value="Unassembled WGS sequence"/>
</dbReference>
<dbReference type="EMBL" id="LACI01001223">
    <property type="protein sequence ID" value="KJU84944.1"/>
    <property type="molecule type" value="Genomic_DNA"/>
</dbReference>
<protein>
    <submittedName>
        <fullName evidence="1">Uncharacterized protein</fullName>
    </submittedName>
</protein>